<dbReference type="GO" id="GO:0000976">
    <property type="term" value="F:transcription cis-regulatory region binding"/>
    <property type="evidence" value="ECO:0007669"/>
    <property type="project" value="TreeGrafter"/>
</dbReference>
<dbReference type="SMART" id="SM00066">
    <property type="entry name" value="GAL4"/>
    <property type="match status" value="1"/>
</dbReference>
<dbReference type="GO" id="GO:0045944">
    <property type="term" value="P:positive regulation of transcription by RNA polymerase II"/>
    <property type="evidence" value="ECO:0007669"/>
    <property type="project" value="TreeGrafter"/>
</dbReference>
<evidence type="ECO:0000256" key="2">
    <source>
        <dbReference type="SAM" id="MobiDB-lite"/>
    </source>
</evidence>
<dbReference type="GO" id="GO:0005634">
    <property type="term" value="C:nucleus"/>
    <property type="evidence" value="ECO:0007669"/>
    <property type="project" value="TreeGrafter"/>
</dbReference>
<dbReference type="OrthoDB" id="3981163at2759"/>
<dbReference type="Pfam" id="PF00172">
    <property type="entry name" value="Zn_clus"/>
    <property type="match status" value="1"/>
</dbReference>
<dbReference type="PANTHER" id="PTHR37534">
    <property type="entry name" value="TRANSCRIPTIONAL ACTIVATOR PROTEIN UGA3"/>
    <property type="match status" value="1"/>
</dbReference>
<feature type="region of interest" description="Disordered" evidence="2">
    <location>
        <begin position="160"/>
        <end position="245"/>
    </location>
</feature>
<sequence length="573" mass="64060">MNNTAQTTQQLSNHDTDRLSFSSNSQDTSQSQQPRKRVRTGCLNCRRKHKKCDEHKPICHGCVSKNEVCEWPMPKLKKASRRNSLHQTYTPMTPALPPARHLPQPYNLLPGTTTSPFGINYTTNTSELPPPNGSASQFPPYSGAIRPTAIPTTTTAISAIPSTQNNPINNGNANMHARRPSNDLFSYSLGSFNAPKQQQIPTNVSDISSNSARDTGDGHYSPTRNYQLSSALPLGRSESVEAPKRSGVTSIELSELEALANKFAIHLGGTGSISTTPTSTAPLIMRDDEILLYLEEFVSNIAPTMDIDEKPLFVEEIPLLMKNNSALMYAVYAMASLTINCYTSPLTLFKSSLNHLFDQTTNPDSILTYDSTILFLTLFLYHHNLHNQIVSHLTSTIPTIQFHYTLLRLTTSQILIPEHTHSTTSPHTLLPLLSIHQSDFLTAFNKAQSLSTTNHPSLDFNKTPFPTILIPSPRLMHTHLLLDTAMVFLLSHKPMDVRVRSHPVAHYAKKICGLIETNKKRLPWYAEWCLYNAGKIFTHESEHELVLELMKRCKFGDGWEKKITDYWDGTGDV</sequence>
<feature type="domain" description="Zn(2)-C6 fungal-type" evidence="3">
    <location>
        <begin position="41"/>
        <end position="71"/>
    </location>
</feature>
<dbReference type="InterPro" id="IPR001138">
    <property type="entry name" value="Zn2Cys6_DnaBD"/>
</dbReference>
<dbReference type="GO" id="GO:0008270">
    <property type="term" value="F:zinc ion binding"/>
    <property type="evidence" value="ECO:0007669"/>
    <property type="project" value="InterPro"/>
</dbReference>
<protein>
    <submittedName>
        <fullName evidence="4">CYFA0S02e01486g1_1</fullName>
    </submittedName>
</protein>
<evidence type="ECO:0000256" key="1">
    <source>
        <dbReference type="ARBA" id="ARBA00023242"/>
    </source>
</evidence>
<evidence type="ECO:0000259" key="3">
    <source>
        <dbReference type="PROSITE" id="PS50048"/>
    </source>
</evidence>
<dbReference type="Gene3D" id="4.10.240.10">
    <property type="entry name" value="Zn(2)-C6 fungal-type DNA-binding domain"/>
    <property type="match status" value="1"/>
</dbReference>
<dbReference type="PROSITE" id="PS50048">
    <property type="entry name" value="ZN2_CY6_FUNGAL_2"/>
    <property type="match status" value="1"/>
</dbReference>
<dbReference type="PhylomeDB" id="A0A061AMQ5"/>
<dbReference type="VEuPathDB" id="FungiDB:BON22_4087"/>
<feature type="region of interest" description="Disordered" evidence="2">
    <location>
        <begin position="1"/>
        <end position="38"/>
    </location>
</feature>
<dbReference type="GO" id="GO:0000981">
    <property type="term" value="F:DNA-binding transcription factor activity, RNA polymerase II-specific"/>
    <property type="evidence" value="ECO:0007669"/>
    <property type="project" value="InterPro"/>
</dbReference>
<dbReference type="CDD" id="cd00067">
    <property type="entry name" value="GAL4"/>
    <property type="match status" value="1"/>
</dbReference>
<gene>
    <name evidence="4" type="ORF">CYFA0S_02e01486g</name>
</gene>
<dbReference type="EMBL" id="LK052887">
    <property type="protein sequence ID" value="CDR38421.1"/>
    <property type="molecule type" value="Genomic_DNA"/>
</dbReference>
<reference evidence="4" key="1">
    <citation type="journal article" date="2014" name="Genome Announc.">
        <title>Genome sequence of the yeast Cyberlindnera fabianii (Hansenula fabianii).</title>
        <authorList>
            <person name="Freel K.C."/>
            <person name="Sarilar V."/>
            <person name="Neuveglise C."/>
            <person name="Devillers H."/>
            <person name="Friedrich A."/>
            <person name="Schacherer J."/>
        </authorList>
    </citation>
    <scope>NUCLEOTIDE SEQUENCE</scope>
    <source>
        <strain evidence="4">YJS4271</strain>
    </source>
</reference>
<feature type="compositionally biased region" description="Polar residues" evidence="2">
    <location>
        <begin position="183"/>
        <end position="213"/>
    </location>
</feature>
<feature type="compositionally biased region" description="Low complexity" evidence="2">
    <location>
        <begin position="20"/>
        <end position="33"/>
    </location>
</feature>
<keyword evidence="1" id="KW-0539">Nucleus</keyword>
<organism evidence="4">
    <name type="scientific">Cyberlindnera fabianii</name>
    <name type="common">Yeast</name>
    <name type="synonym">Hansenula fabianii</name>
    <dbReference type="NCBI Taxonomy" id="36022"/>
    <lineage>
        <taxon>Eukaryota</taxon>
        <taxon>Fungi</taxon>
        <taxon>Dikarya</taxon>
        <taxon>Ascomycota</taxon>
        <taxon>Saccharomycotina</taxon>
        <taxon>Saccharomycetes</taxon>
        <taxon>Phaffomycetales</taxon>
        <taxon>Phaffomycetaceae</taxon>
        <taxon>Cyberlindnera</taxon>
    </lineage>
</organism>
<dbReference type="SUPFAM" id="SSF57701">
    <property type="entry name" value="Zn2/Cys6 DNA-binding domain"/>
    <property type="match status" value="1"/>
</dbReference>
<name>A0A061AMQ5_CYBFA</name>
<dbReference type="PROSITE" id="PS00463">
    <property type="entry name" value="ZN2_CY6_FUNGAL_1"/>
    <property type="match status" value="1"/>
</dbReference>
<dbReference type="AlphaFoldDB" id="A0A061AMQ5"/>
<dbReference type="PANTHER" id="PTHR37534:SF2">
    <property type="entry name" value="N-ACETYLTRANSFERASE DOMAIN-CONTAINING PROTEIN"/>
    <property type="match status" value="1"/>
</dbReference>
<evidence type="ECO:0000313" key="4">
    <source>
        <dbReference type="EMBL" id="CDR38421.1"/>
    </source>
</evidence>
<dbReference type="InterPro" id="IPR036864">
    <property type="entry name" value="Zn2-C6_fun-type_DNA-bd_sf"/>
</dbReference>
<proteinExistence type="predicted"/>
<feature type="compositionally biased region" description="Polar residues" evidence="2">
    <location>
        <begin position="164"/>
        <end position="173"/>
    </location>
</feature>
<accession>A0A061AMQ5</accession>
<feature type="compositionally biased region" description="Polar residues" evidence="2">
    <location>
        <begin position="1"/>
        <end position="13"/>
    </location>
</feature>